<dbReference type="PROSITE" id="PS00941">
    <property type="entry name" value="CARBOXYLESTERASE_B_2"/>
    <property type="match status" value="1"/>
</dbReference>
<dbReference type="InterPro" id="IPR019826">
    <property type="entry name" value="Carboxylesterase_B_AS"/>
</dbReference>
<dbReference type="InterPro" id="IPR019819">
    <property type="entry name" value="Carboxylesterase_B_CS"/>
</dbReference>
<dbReference type="EMBL" id="JAKWFO010000005">
    <property type="protein sequence ID" value="KAI9636226.1"/>
    <property type="molecule type" value="Genomic_DNA"/>
</dbReference>
<accession>A0AA38LW73</accession>
<sequence>MRTTALLTLLPLIAASWVPRQAASSVSSAAVSGASSAVASSAVASGASSAAPAASSAASTAGNSTSTGPKVTIYPYNAPAAGVTITGVRTSSLVTDAYLGIPFAAAPVGSLRFVSPQLPTWNTSTFSATRQPPACLQRNSTAYGGNGYSEDCLFLNVFTPQGANASNAYLPVFVWVYGGGFTSGAASIYNASLINAAGATSNRPFITVVINYRLGFFGWPYGKEIAQNGAANLGLKDVVASLQWVQDNIWAFGGDPSRVTLGGQSAGAIAVALLYLRPDLELFRSSIIQSGGTSTAPISPTGEAWEDVYSLIVSSTGCNVTAAAGNSTSATNATANAGNYTSSFECLKYAPADRLLAAQIAVQSNIRYGSSFTFAPSIDYDLVPDSPHALVASGQFARRPMINGNVKDEGTIFVPRTVPSGQVPLLLGAIEPVPPSNATFAKLLQLYPDVPALGSPFGTGNETFGLSSGYKQASAIIGDNAFQANRRWLIRNSQNYFPDVGVYSYFFNQTTPGAANYTGVYHGSDVPYVFGSVFAGGNYTAADRNLSTIMGNYWINFIYNQNPNGANATNWPVYGSSSEQNMLLLQANNVTLIRDNYREEQIAFFNSEPDQFNLKKRGLVEEEQLM</sequence>
<reference evidence="6" key="1">
    <citation type="journal article" date="2022" name="G3 (Bethesda)">
        <title>High quality genome of the basidiomycete yeast Dioszegia hungarica PDD-24b-2 isolated from cloud water.</title>
        <authorList>
            <person name="Jarrige D."/>
            <person name="Haridas S."/>
            <person name="Bleykasten-Grosshans C."/>
            <person name="Joly M."/>
            <person name="Nadalig T."/>
            <person name="Sancelme M."/>
            <person name="Vuilleumier S."/>
            <person name="Grigoriev I.V."/>
            <person name="Amato P."/>
            <person name="Bringel F."/>
        </authorList>
    </citation>
    <scope>NUCLEOTIDE SEQUENCE</scope>
    <source>
        <strain evidence="6">PDD-24b-2</strain>
    </source>
</reference>
<dbReference type="SUPFAM" id="SSF53474">
    <property type="entry name" value="alpha/beta-Hydrolases"/>
    <property type="match status" value="1"/>
</dbReference>
<dbReference type="GeneID" id="77732356"/>
<feature type="domain" description="Carboxylesterase type B" evidence="5">
    <location>
        <begin position="94"/>
        <end position="604"/>
    </location>
</feature>
<organism evidence="6 7">
    <name type="scientific">Dioszegia hungarica</name>
    <dbReference type="NCBI Taxonomy" id="4972"/>
    <lineage>
        <taxon>Eukaryota</taxon>
        <taxon>Fungi</taxon>
        <taxon>Dikarya</taxon>
        <taxon>Basidiomycota</taxon>
        <taxon>Agaricomycotina</taxon>
        <taxon>Tremellomycetes</taxon>
        <taxon>Tremellales</taxon>
        <taxon>Bulleribasidiaceae</taxon>
        <taxon>Dioszegia</taxon>
    </lineage>
</organism>
<dbReference type="InterPro" id="IPR029058">
    <property type="entry name" value="AB_hydrolase_fold"/>
</dbReference>
<dbReference type="PANTHER" id="PTHR11559">
    <property type="entry name" value="CARBOXYLESTERASE"/>
    <property type="match status" value="1"/>
</dbReference>
<dbReference type="Gene3D" id="3.40.50.1820">
    <property type="entry name" value="alpha/beta hydrolase"/>
    <property type="match status" value="1"/>
</dbReference>
<evidence type="ECO:0000259" key="5">
    <source>
        <dbReference type="Pfam" id="PF00135"/>
    </source>
</evidence>
<name>A0AA38LW73_9TREE</name>
<feature type="chain" id="PRO_5041223045" description="Carboxylic ester hydrolase" evidence="4">
    <location>
        <begin position="16"/>
        <end position="626"/>
    </location>
</feature>
<comment type="caution">
    <text evidence="6">The sequence shown here is derived from an EMBL/GenBank/DDBJ whole genome shotgun (WGS) entry which is preliminary data.</text>
</comment>
<evidence type="ECO:0000313" key="7">
    <source>
        <dbReference type="Proteomes" id="UP001164286"/>
    </source>
</evidence>
<protein>
    <recommendedName>
        <fullName evidence="3">Carboxylic ester hydrolase</fullName>
        <ecNumber evidence="3">3.1.1.-</ecNumber>
    </recommendedName>
</protein>
<proteinExistence type="inferred from homology"/>
<dbReference type="InterPro" id="IPR002018">
    <property type="entry name" value="CarbesteraseB"/>
</dbReference>
<evidence type="ECO:0000256" key="4">
    <source>
        <dbReference type="SAM" id="SignalP"/>
    </source>
</evidence>
<gene>
    <name evidence="6" type="ORF">MKK02DRAFT_44930</name>
</gene>
<evidence type="ECO:0000256" key="1">
    <source>
        <dbReference type="ARBA" id="ARBA00005964"/>
    </source>
</evidence>
<evidence type="ECO:0000256" key="3">
    <source>
        <dbReference type="RuleBase" id="RU361235"/>
    </source>
</evidence>
<dbReference type="RefSeq" id="XP_052946003.1">
    <property type="nucleotide sequence ID" value="XM_053093151.1"/>
</dbReference>
<feature type="signal peptide" evidence="4">
    <location>
        <begin position="1"/>
        <end position="15"/>
    </location>
</feature>
<dbReference type="Proteomes" id="UP001164286">
    <property type="component" value="Unassembled WGS sequence"/>
</dbReference>
<dbReference type="AlphaFoldDB" id="A0AA38LW73"/>
<dbReference type="EC" id="3.1.1.-" evidence="3"/>
<evidence type="ECO:0000256" key="2">
    <source>
        <dbReference type="ARBA" id="ARBA00022801"/>
    </source>
</evidence>
<dbReference type="InterPro" id="IPR050309">
    <property type="entry name" value="Type-B_Carboxylest/Lipase"/>
</dbReference>
<keyword evidence="2 3" id="KW-0378">Hydrolase</keyword>
<keyword evidence="4" id="KW-0732">Signal</keyword>
<comment type="similarity">
    <text evidence="1 3">Belongs to the type-B carboxylesterase/lipase family.</text>
</comment>
<dbReference type="Pfam" id="PF00135">
    <property type="entry name" value="COesterase"/>
    <property type="match status" value="1"/>
</dbReference>
<dbReference type="GO" id="GO:0016787">
    <property type="term" value="F:hydrolase activity"/>
    <property type="evidence" value="ECO:0007669"/>
    <property type="project" value="UniProtKB-KW"/>
</dbReference>
<dbReference type="PROSITE" id="PS00122">
    <property type="entry name" value="CARBOXYLESTERASE_B_1"/>
    <property type="match status" value="1"/>
</dbReference>
<evidence type="ECO:0000313" key="6">
    <source>
        <dbReference type="EMBL" id="KAI9636226.1"/>
    </source>
</evidence>
<keyword evidence="7" id="KW-1185">Reference proteome</keyword>